<dbReference type="KEGG" id="ego:BBD34_06860"/>
<dbReference type="AlphaFoldDB" id="A0AAJ3TMM5"/>
<accession>A0AAJ3TMM5</accession>
<dbReference type="EMBL" id="MAIC01000018">
    <property type="protein sequence ID" value="OPB72154.1"/>
    <property type="molecule type" value="Genomic_DNA"/>
</dbReference>
<evidence type="ECO:0000313" key="2">
    <source>
        <dbReference type="Proteomes" id="UP000190816"/>
    </source>
</evidence>
<dbReference type="Proteomes" id="UP000190816">
    <property type="component" value="Unassembled WGS sequence"/>
</dbReference>
<name>A0AAJ3TMM5_9FLAO</name>
<organism evidence="1 2">
    <name type="scientific">Elizabethkingia ursingii</name>
    <dbReference type="NCBI Taxonomy" id="1756150"/>
    <lineage>
        <taxon>Bacteria</taxon>
        <taxon>Pseudomonadati</taxon>
        <taxon>Bacteroidota</taxon>
        <taxon>Flavobacteriia</taxon>
        <taxon>Flavobacteriales</taxon>
        <taxon>Weeksellaceae</taxon>
        <taxon>Elizabethkingia</taxon>
    </lineage>
</organism>
<gene>
    <name evidence="1" type="ORF">BAY32_13500</name>
</gene>
<sequence length="203" mass="23941">MVKENKKWKMKKLLLIFLGGIILFLAFGFVVYNGYKSSILVKLKQQDSQIEKIWKSLYQKSSSRILAIENLANNPNCDKGIIDSIIDKNKTSRSLNQVDELWNLEYEVNKAYLNLEKCIEEQPDNKIKLDPLKLNAEELNKIVDEYNSNVLDFNKYYSTFPNFIFGGKEGIQRKKFFYLKYGENNEDYYNQKKKTDEWIETGE</sequence>
<dbReference type="SUPFAM" id="SSF140478">
    <property type="entry name" value="LemA-like"/>
    <property type="match status" value="1"/>
</dbReference>
<comment type="caution">
    <text evidence="1">The sequence shown here is derived from an EMBL/GenBank/DDBJ whole genome shotgun (WGS) entry which is preliminary data.</text>
</comment>
<dbReference type="InterPro" id="IPR023353">
    <property type="entry name" value="LemA-like_dom_sf"/>
</dbReference>
<dbReference type="Gene3D" id="1.20.1440.20">
    <property type="entry name" value="LemA-like domain"/>
    <property type="match status" value="1"/>
</dbReference>
<protein>
    <recommendedName>
        <fullName evidence="3">LemA family protein</fullName>
    </recommendedName>
</protein>
<reference evidence="1 2" key="1">
    <citation type="submission" date="2016-06" db="EMBL/GenBank/DDBJ databases">
        <authorList>
            <person name="Nicholson A.C."/>
        </authorList>
    </citation>
    <scope>NUCLEOTIDE SEQUENCE [LARGE SCALE GENOMIC DNA]</scope>
    <source>
        <strain evidence="1 2">G4123</strain>
    </source>
</reference>
<proteinExistence type="predicted"/>
<evidence type="ECO:0000313" key="1">
    <source>
        <dbReference type="EMBL" id="OPB72154.1"/>
    </source>
</evidence>
<evidence type="ECO:0008006" key="3">
    <source>
        <dbReference type="Google" id="ProtNLM"/>
    </source>
</evidence>